<evidence type="ECO:0000313" key="1">
    <source>
        <dbReference type="EMBL" id="KAF2676394.1"/>
    </source>
</evidence>
<dbReference type="Proteomes" id="UP000799291">
    <property type="component" value="Unassembled WGS sequence"/>
</dbReference>
<sequence>MKVIWNRVEQSEIERRPGSIITQSPSHESLLLPRLVQILEVAHTSLVRLKRLLARLGRRSPLVCTPHSVARHCSSKKLAAHNTVCMAASHTYMPHLSGPPYPQATAALPLTIRHRFGTWIRGVEVLANDEASMHCAAIRPVTVRYADWRVVVSGELVLYVCDSVFRMRREMCFSFGEMSVVVLWRSVHHKRRISTQSHSQNELYRSDHARIFLRQTAPQIKVE</sequence>
<reference evidence="1" key="1">
    <citation type="journal article" date="2020" name="Stud. Mycol.">
        <title>101 Dothideomycetes genomes: a test case for predicting lifestyles and emergence of pathogens.</title>
        <authorList>
            <person name="Haridas S."/>
            <person name="Albert R."/>
            <person name="Binder M."/>
            <person name="Bloem J."/>
            <person name="Labutti K."/>
            <person name="Salamov A."/>
            <person name="Andreopoulos B."/>
            <person name="Baker S."/>
            <person name="Barry K."/>
            <person name="Bills G."/>
            <person name="Bluhm B."/>
            <person name="Cannon C."/>
            <person name="Castanera R."/>
            <person name="Culley D."/>
            <person name="Daum C."/>
            <person name="Ezra D."/>
            <person name="Gonzalez J."/>
            <person name="Henrissat B."/>
            <person name="Kuo A."/>
            <person name="Liang C."/>
            <person name="Lipzen A."/>
            <person name="Lutzoni F."/>
            <person name="Magnuson J."/>
            <person name="Mondo S."/>
            <person name="Nolan M."/>
            <person name="Ohm R."/>
            <person name="Pangilinan J."/>
            <person name="Park H.-J."/>
            <person name="Ramirez L."/>
            <person name="Alfaro M."/>
            <person name="Sun H."/>
            <person name="Tritt A."/>
            <person name="Yoshinaga Y."/>
            <person name="Zwiers L.-H."/>
            <person name="Turgeon B."/>
            <person name="Goodwin S."/>
            <person name="Spatafora J."/>
            <person name="Crous P."/>
            <person name="Grigoriev I."/>
        </authorList>
    </citation>
    <scope>NUCLEOTIDE SEQUENCE</scope>
    <source>
        <strain evidence="1">CBS 122367</strain>
    </source>
</reference>
<accession>A0A6G1IDT9</accession>
<protein>
    <submittedName>
        <fullName evidence="1">Uncharacterized protein</fullName>
    </submittedName>
</protein>
<gene>
    <name evidence="1" type="ORF">K458DRAFT_182259</name>
</gene>
<organism evidence="1 2">
    <name type="scientific">Lentithecium fluviatile CBS 122367</name>
    <dbReference type="NCBI Taxonomy" id="1168545"/>
    <lineage>
        <taxon>Eukaryota</taxon>
        <taxon>Fungi</taxon>
        <taxon>Dikarya</taxon>
        <taxon>Ascomycota</taxon>
        <taxon>Pezizomycotina</taxon>
        <taxon>Dothideomycetes</taxon>
        <taxon>Pleosporomycetidae</taxon>
        <taxon>Pleosporales</taxon>
        <taxon>Massarineae</taxon>
        <taxon>Lentitheciaceae</taxon>
        <taxon>Lentithecium</taxon>
    </lineage>
</organism>
<keyword evidence="2" id="KW-1185">Reference proteome</keyword>
<proteinExistence type="predicted"/>
<dbReference type="EMBL" id="MU005635">
    <property type="protein sequence ID" value="KAF2676394.1"/>
    <property type="molecule type" value="Genomic_DNA"/>
</dbReference>
<evidence type="ECO:0000313" key="2">
    <source>
        <dbReference type="Proteomes" id="UP000799291"/>
    </source>
</evidence>
<dbReference type="AlphaFoldDB" id="A0A6G1IDT9"/>
<name>A0A6G1IDT9_9PLEO</name>